<keyword evidence="1" id="KW-0479">Metal-binding</keyword>
<dbReference type="Pfam" id="PF00753">
    <property type="entry name" value="Lactamase_B"/>
    <property type="match status" value="1"/>
</dbReference>
<evidence type="ECO:0000259" key="2">
    <source>
        <dbReference type="SMART" id="SM00849"/>
    </source>
</evidence>
<dbReference type="CDD" id="cd07724">
    <property type="entry name" value="POD-like_MBL-fold"/>
    <property type="match status" value="1"/>
</dbReference>
<proteinExistence type="predicted"/>
<dbReference type="InterPro" id="IPR036866">
    <property type="entry name" value="RibonucZ/Hydroxyglut_hydro"/>
</dbReference>
<dbReference type="GO" id="GO:0046872">
    <property type="term" value="F:metal ion binding"/>
    <property type="evidence" value="ECO:0007669"/>
    <property type="project" value="UniProtKB-KW"/>
</dbReference>
<organism evidence="3 4">
    <name type="scientific">Candolleomyces aberdarensis</name>
    <dbReference type="NCBI Taxonomy" id="2316362"/>
    <lineage>
        <taxon>Eukaryota</taxon>
        <taxon>Fungi</taxon>
        <taxon>Dikarya</taxon>
        <taxon>Basidiomycota</taxon>
        <taxon>Agaricomycotina</taxon>
        <taxon>Agaricomycetes</taxon>
        <taxon>Agaricomycetidae</taxon>
        <taxon>Agaricales</taxon>
        <taxon>Agaricineae</taxon>
        <taxon>Psathyrellaceae</taxon>
        <taxon>Candolleomyces</taxon>
    </lineage>
</organism>
<accession>A0A4Q2DNM5</accession>
<reference evidence="3 4" key="1">
    <citation type="submission" date="2019-01" db="EMBL/GenBank/DDBJ databases">
        <title>Draft genome sequence of Psathyrella aberdarensis IHI B618.</title>
        <authorList>
            <person name="Buettner E."/>
            <person name="Kellner H."/>
        </authorList>
    </citation>
    <scope>NUCLEOTIDE SEQUENCE [LARGE SCALE GENOMIC DNA]</scope>
    <source>
        <strain evidence="3 4">IHI B618</strain>
    </source>
</reference>
<gene>
    <name evidence="3" type="ORF">EST38_g4148</name>
</gene>
<dbReference type="Proteomes" id="UP000290288">
    <property type="component" value="Unassembled WGS sequence"/>
</dbReference>
<feature type="domain" description="Metallo-beta-lactamase" evidence="2">
    <location>
        <begin position="72"/>
        <end position="266"/>
    </location>
</feature>
<dbReference type="OrthoDB" id="449487at2759"/>
<dbReference type="STRING" id="2316362.A0A4Q2DNM5"/>
<evidence type="ECO:0000256" key="1">
    <source>
        <dbReference type="ARBA" id="ARBA00022723"/>
    </source>
</evidence>
<dbReference type="GO" id="GO:0050313">
    <property type="term" value="F:sulfur dioxygenase activity"/>
    <property type="evidence" value="ECO:0007669"/>
    <property type="project" value="InterPro"/>
</dbReference>
<dbReference type="AlphaFoldDB" id="A0A4Q2DNM5"/>
<protein>
    <recommendedName>
        <fullName evidence="2">Metallo-beta-lactamase domain-containing protein</fullName>
    </recommendedName>
</protein>
<dbReference type="SUPFAM" id="SSF56281">
    <property type="entry name" value="Metallo-hydrolase/oxidoreductase"/>
    <property type="match status" value="1"/>
</dbReference>
<name>A0A4Q2DNM5_9AGAR</name>
<evidence type="ECO:0000313" key="4">
    <source>
        <dbReference type="Proteomes" id="UP000290288"/>
    </source>
</evidence>
<sequence>MSRPSADTTATSAPKALAAASLLGSVPAPATTRGLTTASTSGSKLIPNPTCTTIPNVPGEPDVYSFFESSTSTWQYIVVDPATKKAVVIDPVLDYNPASGKVTTKTADGLLSFVKDNGLDVEMLLETHAHADHLTSAQYLKHKLEASSGHPVPVAIGKRITAVQERFGKVYGIPKERLENAFDKYWEDDEHFNIGQLECKVVHLPGHTPDHVGYMCGKGLFVGDTIFYPDVGSARADFPGGSPTDLFNSISYILSLPPDTRIYAGHDYPPNASGDIEAIEGARCWSLVSDQRNSNVHIRARLQEIHDANASTVAEASAKGGEALSKELEQSLMESFITWRANRDSTLGAPRLLHPSLQVNVCAGKFPQGDTERGRWLRIPVQGVPEGL</sequence>
<dbReference type="PANTHER" id="PTHR43084">
    <property type="entry name" value="PERSULFIDE DIOXYGENASE ETHE1"/>
    <property type="match status" value="1"/>
</dbReference>
<dbReference type="GO" id="GO:0070813">
    <property type="term" value="P:hydrogen sulfide metabolic process"/>
    <property type="evidence" value="ECO:0007669"/>
    <property type="project" value="TreeGrafter"/>
</dbReference>
<dbReference type="InterPro" id="IPR051682">
    <property type="entry name" value="Mito_Persulfide_Diox"/>
</dbReference>
<dbReference type="GO" id="GO:0006749">
    <property type="term" value="P:glutathione metabolic process"/>
    <property type="evidence" value="ECO:0007669"/>
    <property type="project" value="InterPro"/>
</dbReference>
<dbReference type="InterPro" id="IPR044528">
    <property type="entry name" value="POD-like_MBL-fold"/>
</dbReference>
<dbReference type="SMART" id="SM00849">
    <property type="entry name" value="Lactamase_B"/>
    <property type="match status" value="1"/>
</dbReference>
<dbReference type="Gene3D" id="3.60.15.10">
    <property type="entry name" value="Ribonuclease Z/Hydroxyacylglutathione hydrolase-like"/>
    <property type="match status" value="1"/>
</dbReference>
<keyword evidence="4" id="KW-1185">Reference proteome</keyword>
<dbReference type="PANTHER" id="PTHR43084:SF1">
    <property type="entry name" value="PERSULFIDE DIOXYGENASE ETHE1, MITOCHONDRIAL"/>
    <property type="match status" value="1"/>
</dbReference>
<dbReference type="InterPro" id="IPR001279">
    <property type="entry name" value="Metallo-B-lactamas"/>
</dbReference>
<comment type="caution">
    <text evidence="3">The sequence shown here is derived from an EMBL/GenBank/DDBJ whole genome shotgun (WGS) entry which is preliminary data.</text>
</comment>
<dbReference type="EMBL" id="SDEE01000098">
    <property type="protein sequence ID" value="RXW21697.1"/>
    <property type="molecule type" value="Genomic_DNA"/>
</dbReference>
<evidence type="ECO:0000313" key="3">
    <source>
        <dbReference type="EMBL" id="RXW21697.1"/>
    </source>
</evidence>